<dbReference type="InterPro" id="IPR003877">
    <property type="entry name" value="SPRY_dom"/>
</dbReference>
<reference evidence="4 5" key="1">
    <citation type="submission" date="2018-06" db="EMBL/GenBank/DDBJ databases">
        <title>Comparative genomics of downy mildews reveals potential adaptations to biotrophy.</title>
        <authorList>
            <person name="Fletcher K."/>
            <person name="Klosterman S.J."/>
            <person name="Derevnina L."/>
            <person name="Martin F."/>
            <person name="Koike S."/>
            <person name="Reyes Chin-Wo S."/>
            <person name="Mou B."/>
            <person name="Michelmore R."/>
        </authorList>
    </citation>
    <scope>NUCLEOTIDE SEQUENCE [LARGE SCALE GENOMIC DNA]</scope>
    <source>
        <strain evidence="3 5">R13</strain>
        <strain evidence="2 4">R14</strain>
    </source>
</reference>
<dbReference type="Gene3D" id="2.60.120.920">
    <property type="match status" value="1"/>
</dbReference>
<name>A0A3M6VNT8_9STRA</name>
<dbReference type="Pfam" id="PF00622">
    <property type="entry name" value="SPRY"/>
    <property type="match status" value="1"/>
</dbReference>
<dbReference type="SUPFAM" id="SSF49899">
    <property type="entry name" value="Concanavalin A-like lectins/glucanases"/>
    <property type="match status" value="1"/>
</dbReference>
<evidence type="ECO:0000313" key="3">
    <source>
        <dbReference type="EMBL" id="RQM18133.1"/>
    </source>
</evidence>
<dbReference type="InterPro" id="IPR036047">
    <property type="entry name" value="F-box-like_dom_sf"/>
</dbReference>
<gene>
    <name evidence="3" type="ORF">DD237_000178</name>
    <name evidence="2" type="ORF">DD238_000119</name>
</gene>
<organism evidence="2 4">
    <name type="scientific">Peronospora effusa</name>
    <dbReference type="NCBI Taxonomy" id="542832"/>
    <lineage>
        <taxon>Eukaryota</taxon>
        <taxon>Sar</taxon>
        <taxon>Stramenopiles</taxon>
        <taxon>Oomycota</taxon>
        <taxon>Peronosporomycetes</taxon>
        <taxon>Peronosporales</taxon>
        <taxon>Peronosporaceae</taxon>
        <taxon>Peronospora</taxon>
    </lineage>
</organism>
<dbReference type="Proteomes" id="UP000286097">
    <property type="component" value="Unassembled WGS sequence"/>
</dbReference>
<evidence type="ECO:0000259" key="1">
    <source>
        <dbReference type="Pfam" id="PF00622"/>
    </source>
</evidence>
<protein>
    <recommendedName>
        <fullName evidence="1">SPRY domain-containing protein</fullName>
    </recommendedName>
</protein>
<dbReference type="SUPFAM" id="SSF81383">
    <property type="entry name" value="F-box domain"/>
    <property type="match status" value="1"/>
</dbReference>
<dbReference type="InterPro" id="IPR013320">
    <property type="entry name" value="ConA-like_dom_sf"/>
</dbReference>
<dbReference type="EMBL" id="QLLG01000154">
    <property type="protein sequence ID" value="RMX67982.1"/>
    <property type="molecule type" value="Genomic_DNA"/>
</dbReference>
<dbReference type="STRING" id="542832.A0A3M6VNT8"/>
<dbReference type="AlphaFoldDB" id="A0A3M6VNT8"/>
<dbReference type="InterPro" id="IPR043136">
    <property type="entry name" value="B30.2/SPRY_sf"/>
</dbReference>
<accession>A0A3M6VNT8</accession>
<evidence type="ECO:0000313" key="5">
    <source>
        <dbReference type="Proteomes" id="UP000286097"/>
    </source>
</evidence>
<dbReference type="VEuPathDB" id="FungiDB:DD237_000178"/>
<dbReference type="InterPro" id="IPR044736">
    <property type="entry name" value="Gid1/RanBPM/SPLA_SPRY"/>
</dbReference>
<evidence type="ECO:0000313" key="2">
    <source>
        <dbReference type="EMBL" id="RMX67982.1"/>
    </source>
</evidence>
<sequence>MLSTLFSSFPSPIVPTLSSRLPHFNSFVVLTKKASNRRRLSRRSSITSSCSTISNSSDEESDTCDLETDECCVFYESYAAVTKRSNRTVASIRWSDLQLASNTDQVAILLATLRLNRQHTCNDETLELVALELCFEFLTLHEILQTVQVCRAFHDVVTSSKTLLTGLYSRQWRTKMLPETYVMLSFDAQLILCAAREPDAIYDLSTRSTVTHLIDGKYHVVNKSMLRDFEKGTVDSIRGVKQLPVLSCARALDKMISYYEVSLEGSGSVGLVSVSDAATRNAYGFGSGEHVGWKGVSYGYHGNNGDFAFNDGNKPYGGESSAFGPSWGRTTTRSDNQDNDGSSMLTVGCGLDADTFQIFFTLNGEMIGSASKTVLPGDYAAAVSLHAFGDEAVINVGSAPFLFDIEAFCASP</sequence>
<comment type="caution">
    <text evidence="2">The sequence shown here is derived from an EMBL/GenBank/DDBJ whole genome shotgun (WGS) entry which is preliminary data.</text>
</comment>
<dbReference type="CDD" id="cd09917">
    <property type="entry name" value="F-box_SF"/>
    <property type="match status" value="1"/>
</dbReference>
<proteinExistence type="predicted"/>
<evidence type="ECO:0000313" key="4">
    <source>
        <dbReference type="Proteomes" id="UP000282087"/>
    </source>
</evidence>
<keyword evidence="4" id="KW-1185">Reference proteome</keyword>
<feature type="domain" description="SPRY" evidence="1">
    <location>
        <begin position="258"/>
        <end position="397"/>
    </location>
</feature>
<dbReference type="Proteomes" id="UP000282087">
    <property type="component" value="Unassembled WGS sequence"/>
</dbReference>
<dbReference type="EMBL" id="QKXF01000082">
    <property type="protein sequence ID" value="RQM18133.1"/>
    <property type="molecule type" value="Genomic_DNA"/>
</dbReference>
<dbReference type="CDD" id="cd12885">
    <property type="entry name" value="SPRY_RanBP_like"/>
    <property type="match status" value="1"/>
</dbReference>